<dbReference type="InterPro" id="IPR033116">
    <property type="entry name" value="TRYPSIN_SER"/>
</dbReference>
<dbReference type="SMART" id="SM00020">
    <property type="entry name" value="Tryp_SPc"/>
    <property type="match status" value="1"/>
</dbReference>
<dbReference type="InterPro" id="IPR043504">
    <property type="entry name" value="Peptidase_S1_PA_chymotrypsin"/>
</dbReference>
<dbReference type="FunFam" id="2.40.10.10:FF:000068">
    <property type="entry name" value="transmembrane protease serine 2"/>
    <property type="match status" value="1"/>
</dbReference>
<dbReference type="PROSITE" id="PS00134">
    <property type="entry name" value="TRYPSIN_HIS"/>
    <property type="match status" value="1"/>
</dbReference>
<feature type="domain" description="Peptidase S1" evidence="6">
    <location>
        <begin position="19"/>
        <end position="247"/>
    </location>
</feature>
<evidence type="ECO:0000313" key="8">
    <source>
        <dbReference type="Proteomes" id="UP000440578"/>
    </source>
</evidence>
<reference evidence="7 8" key="1">
    <citation type="submission" date="2019-07" db="EMBL/GenBank/DDBJ databases">
        <title>Draft genome assembly of a fouling barnacle, Amphibalanus amphitrite (Darwin, 1854): The first reference genome for Thecostraca.</title>
        <authorList>
            <person name="Kim W."/>
        </authorList>
    </citation>
    <scope>NUCLEOTIDE SEQUENCE [LARGE SCALE GENOMIC DNA]</scope>
    <source>
        <strain evidence="7">SNU_AA5</strain>
        <tissue evidence="7">Soma without cirri and trophi</tissue>
    </source>
</reference>
<keyword evidence="3 5" id="KW-0720">Serine protease</keyword>
<keyword evidence="2 5" id="KW-0378">Hydrolase</keyword>
<keyword evidence="4" id="KW-1015">Disulfide bond</keyword>
<evidence type="ECO:0000256" key="3">
    <source>
        <dbReference type="ARBA" id="ARBA00022825"/>
    </source>
</evidence>
<dbReference type="Pfam" id="PF00089">
    <property type="entry name" value="Trypsin"/>
    <property type="match status" value="1"/>
</dbReference>
<evidence type="ECO:0000256" key="1">
    <source>
        <dbReference type="ARBA" id="ARBA00022670"/>
    </source>
</evidence>
<proteinExistence type="predicted"/>
<dbReference type="Proteomes" id="UP000440578">
    <property type="component" value="Unassembled WGS sequence"/>
</dbReference>
<dbReference type="GO" id="GO:0006508">
    <property type="term" value="P:proteolysis"/>
    <property type="evidence" value="ECO:0007669"/>
    <property type="project" value="UniProtKB-KW"/>
</dbReference>
<organism evidence="7 8">
    <name type="scientific">Amphibalanus amphitrite</name>
    <name type="common">Striped barnacle</name>
    <name type="synonym">Balanus amphitrite</name>
    <dbReference type="NCBI Taxonomy" id="1232801"/>
    <lineage>
        <taxon>Eukaryota</taxon>
        <taxon>Metazoa</taxon>
        <taxon>Ecdysozoa</taxon>
        <taxon>Arthropoda</taxon>
        <taxon>Crustacea</taxon>
        <taxon>Multicrustacea</taxon>
        <taxon>Cirripedia</taxon>
        <taxon>Thoracica</taxon>
        <taxon>Thoracicalcarea</taxon>
        <taxon>Balanomorpha</taxon>
        <taxon>Balanoidea</taxon>
        <taxon>Balanidae</taxon>
        <taxon>Amphibalaninae</taxon>
        <taxon>Amphibalanus</taxon>
    </lineage>
</organism>
<dbReference type="PRINTS" id="PR00722">
    <property type="entry name" value="CHYMOTRYPSIN"/>
</dbReference>
<comment type="caution">
    <text evidence="7">The sequence shown here is derived from an EMBL/GenBank/DDBJ whole genome shotgun (WGS) entry which is preliminary data.</text>
</comment>
<dbReference type="InterPro" id="IPR001254">
    <property type="entry name" value="Trypsin_dom"/>
</dbReference>
<dbReference type="PANTHER" id="PTHR24264">
    <property type="entry name" value="TRYPSIN-RELATED"/>
    <property type="match status" value="1"/>
</dbReference>
<evidence type="ECO:0000256" key="4">
    <source>
        <dbReference type="ARBA" id="ARBA00023157"/>
    </source>
</evidence>
<dbReference type="OrthoDB" id="93664at2759"/>
<dbReference type="PANTHER" id="PTHR24264:SF83">
    <property type="entry name" value="COMPLEMENT FACTOR I"/>
    <property type="match status" value="1"/>
</dbReference>
<dbReference type="InterPro" id="IPR050127">
    <property type="entry name" value="Serine_Proteases_S1"/>
</dbReference>
<dbReference type="InterPro" id="IPR018114">
    <property type="entry name" value="TRYPSIN_HIS"/>
</dbReference>
<dbReference type="AlphaFoldDB" id="A0A6A4VLM8"/>
<dbReference type="GO" id="GO:0004252">
    <property type="term" value="F:serine-type endopeptidase activity"/>
    <property type="evidence" value="ECO:0007669"/>
    <property type="project" value="InterPro"/>
</dbReference>
<dbReference type="Gene3D" id="2.40.10.10">
    <property type="entry name" value="Trypsin-like serine proteases"/>
    <property type="match status" value="1"/>
</dbReference>
<accession>A0A6A4VLM8</accession>
<name>A0A6A4VLM8_AMPAM</name>
<dbReference type="PROSITE" id="PS00135">
    <property type="entry name" value="TRYPSIN_SER"/>
    <property type="match status" value="1"/>
</dbReference>
<evidence type="ECO:0000259" key="6">
    <source>
        <dbReference type="PROSITE" id="PS50240"/>
    </source>
</evidence>
<sequence>MHRGPCSLHDYRLVGAVNWVASLQFRHSNSHFCGGTVIGDYWVLTAAHCMQSVRADQFQVVTGGTNLDGTGLQVRYPVNVTIANYDDNMKSNDLALIRTGTPLEPSTRITGAVVSPAEQRPAAGTECQVLGWGLTKQGGRTVRQLRWTTVTTQSNDRCQAEFRTNGYTISETMLCAGQPGRDACQGDSGGPLVCRADGTPLGDGGAPTSELRLAGAVSWGVGCATPGLPGVYADVAGMAAWLRAAIGEE</sequence>
<keyword evidence="8" id="KW-1185">Reference proteome</keyword>
<evidence type="ECO:0000313" key="7">
    <source>
        <dbReference type="EMBL" id="KAF0291238.1"/>
    </source>
</evidence>
<dbReference type="SUPFAM" id="SSF50494">
    <property type="entry name" value="Trypsin-like serine proteases"/>
    <property type="match status" value="1"/>
</dbReference>
<dbReference type="GO" id="GO:0005615">
    <property type="term" value="C:extracellular space"/>
    <property type="evidence" value="ECO:0007669"/>
    <property type="project" value="TreeGrafter"/>
</dbReference>
<dbReference type="EMBL" id="VIIS01001896">
    <property type="protein sequence ID" value="KAF0291238.1"/>
    <property type="molecule type" value="Genomic_DNA"/>
</dbReference>
<keyword evidence="1 5" id="KW-0645">Protease</keyword>
<evidence type="ECO:0000256" key="5">
    <source>
        <dbReference type="RuleBase" id="RU363034"/>
    </source>
</evidence>
<dbReference type="InterPro" id="IPR001314">
    <property type="entry name" value="Peptidase_S1A"/>
</dbReference>
<dbReference type="FunFam" id="2.40.10.10:FF:000036">
    <property type="entry name" value="Trypsin beta"/>
    <property type="match status" value="1"/>
</dbReference>
<protein>
    <submittedName>
        <fullName evidence="7">Trypsin eta</fullName>
    </submittedName>
</protein>
<gene>
    <name evidence="7" type="primary">etaTry</name>
    <name evidence="7" type="ORF">FJT64_010617</name>
</gene>
<evidence type="ECO:0000256" key="2">
    <source>
        <dbReference type="ARBA" id="ARBA00022801"/>
    </source>
</evidence>
<dbReference type="PROSITE" id="PS50240">
    <property type="entry name" value="TRYPSIN_DOM"/>
    <property type="match status" value="1"/>
</dbReference>
<dbReference type="InterPro" id="IPR009003">
    <property type="entry name" value="Peptidase_S1_PA"/>
</dbReference>
<dbReference type="CDD" id="cd00190">
    <property type="entry name" value="Tryp_SPc"/>
    <property type="match status" value="1"/>
</dbReference>